<reference evidence="6 7" key="1">
    <citation type="journal article" date="2012" name="J. Bacteriol.">
        <title>Genome sequence of the haloalkaliphilic methanotrophic bacterium Methylomicrobium alcaliphilum 20Z.</title>
        <authorList>
            <person name="Vuilleumier S."/>
            <person name="Khmelenina V.N."/>
            <person name="Bringel F."/>
            <person name="Reshetnikov A.S."/>
            <person name="Lajus A."/>
            <person name="Mangenot S."/>
            <person name="Rouy Z."/>
            <person name="Op den Camp H.J."/>
            <person name="Jetten M.S."/>
            <person name="Dispirito A.A."/>
            <person name="Dunfield P."/>
            <person name="Klotz M.G."/>
            <person name="Semrau J.D."/>
            <person name="Stein L.Y."/>
            <person name="Barbe V."/>
            <person name="Medigue C."/>
            <person name="Trotsenko Y.A."/>
            <person name="Kalyuzhnaya M.G."/>
        </authorList>
    </citation>
    <scope>NUCLEOTIDE SEQUENCE [LARGE SCALE GENOMIC DNA]</scope>
    <source>
        <strain evidence="7">DSM 19304 / NCIMB 14124 / VKM B-2133 / 20Z</strain>
    </source>
</reference>
<organism evidence="6 7">
    <name type="scientific">Methylotuvimicrobium alcaliphilum (strain DSM 19304 / NCIMB 14124 / VKM B-2133 / 20Z)</name>
    <name type="common">Methylomicrobium alcaliphilum</name>
    <dbReference type="NCBI Taxonomy" id="1091494"/>
    <lineage>
        <taxon>Bacteria</taxon>
        <taxon>Pseudomonadati</taxon>
        <taxon>Pseudomonadota</taxon>
        <taxon>Gammaproteobacteria</taxon>
        <taxon>Methylococcales</taxon>
        <taxon>Methylococcaceae</taxon>
        <taxon>Methylotuvimicrobium</taxon>
    </lineage>
</organism>
<feature type="active site" description="Proton donor" evidence="5">
    <location>
        <position position="41"/>
    </location>
</feature>
<dbReference type="InterPro" id="IPR043133">
    <property type="entry name" value="GTP-CH-I_C/QueF"/>
</dbReference>
<comment type="catalytic activity">
    <reaction evidence="5">
        <text>7-aminomethyl-7-carbaguanine + 2 NADP(+) = 7-cyano-7-carbaguanine + 2 NADPH + 3 H(+)</text>
        <dbReference type="Rhea" id="RHEA:13409"/>
        <dbReference type="ChEBI" id="CHEBI:15378"/>
        <dbReference type="ChEBI" id="CHEBI:45075"/>
        <dbReference type="ChEBI" id="CHEBI:57783"/>
        <dbReference type="ChEBI" id="CHEBI:58349"/>
        <dbReference type="ChEBI" id="CHEBI:58703"/>
        <dbReference type="EC" id="1.7.1.13"/>
    </reaction>
</comment>
<dbReference type="GO" id="GO:0005737">
    <property type="term" value="C:cytoplasm"/>
    <property type="evidence" value="ECO:0007669"/>
    <property type="project" value="UniProtKB-SubCell"/>
</dbReference>
<keyword evidence="7" id="KW-1185">Reference proteome</keyword>
<dbReference type="PIRSF" id="PIRSF027377">
    <property type="entry name" value="Nitrile_oxidored_QueF"/>
    <property type="match status" value="1"/>
</dbReference>
<dbReference type="PANTHER" id="PTHR34354">
    <property type="entry name" value="NADPH-DEPENDENT 7-CYANO-7-DEAZAGUANINE REDUCTASE"/>
    <property type="match status" value="1"/>
</dbReference>
<feature type="active site" description="Thioimide intermediate" evidence="5">
    <location>
        <position position="34"/>
    </location>
</feature>
<dbReference type="Proteomes" id="UP000008315">
    <property type="component" value="Chromosome"/>
</dbReference>
<protein>
    <recommendedName>
        <fullName evidence="5">NADPH-dependent 7-cyano-7-deazaguanine reductase</fullName>
        <ecNumber evidence="5">1.7.1.13</ecNumber>
    </recommendedName>
    <alternativeName>
        <fullName evidence="5">7-cyano-7-carbaguanine reductase</fullName>
    </alternativeName>
    <alternativeName>
        <fullName evidence="5">NADPH-dependent nitrile oxidoreductase</fullName>
    </alternativeName>
    <alternativeName>
        <fullName evidence="5">PreQ(0) reductase</fullName>
    </alternativeName>
</protein>
<dbReference type="PANTHER" id="PTHR34354:SF1">
    <property type="entry name" value="NADPH-DEPENDENT 7-CYANO-7-DEAZAGUANINE REDUCTASE"/>
    <property type="match status" value="1"/>
</dbReference>
<dbReference type="HOGENOM" id="CLU_102489_1_0_6"/>
<sequence length="129" mass="14782">MTTQPSTQLETFDNPRPGRDFTIRIDIPEFTCLCPKTGQPDFATLTIEYVPSQLCVELKSLKLYMWSFRDRGAFHEAVTNEILDHIAAAIHPNFMRIRANFNVRGGIYTNVIAEHKNPDWQAPEPVHLP</sequence>
<comment type="similarity">
    <text evidence="5">Belongs to the GTP cyclohydrolase I family. QueF type 1 subfamily.</text>
</comment>
<evidence type="ECO:0000256" key="3">
    <source>
        <dbReference type="ARBA" id="ARBA00022857"/>
    </source>
</evidence>
<evidence type="ECO:0000313" key="7">
    <source>
        <dbReference type="Proteomes" id="UP000008315"/>
    </source>
</evidence>
<comment type="subcellular location">
    <subcellularLocation>
        <location evidence="5">Cytoplasm</location>
    </subcellularLocation>
</comment>
<feature type="binding site" evidence="5">
    <location>
        <begin position="75"/>
        <end position="76"/>
    </location>
    <ligand>
        <name>substrate</name>
    </ligand>
</feature>
<dbReference type="Gene3D" id="3.30.1130.10">
    <property type="match status" value="1"/>
</dbReference>
<gene>
    <name evidence="5 6" type="primary">queF</name>
    <name evidence="6" type="ordered locus">MEALZ_1618</name>
</gene>
<comment type="function">
    <text evidence="5">Catalyzes the NADPH-dependent reduction of 7-cyano-7-deazaguanine (preQ0) to 7-aminomethyl-7-deazaguanine (preQ1).</text>
</comment>
<dbReference type="InterPro" id="IPR050084">
    <property type="entry name" value="NADPH_dep_7-cyano-7-deazaG_red"/>
</dbReference>
<dbReference type="InterPro" id="IPR016856">
    <property type="entry name" value="QueF_type1"/>
</dbReference>
<dbReference type="PATRIC" id="fig|271065.3.peg.1660"/>
<keyword evidence="3 5" id="KW-0521">NADP</keyword>
<dbReference type="SUPFAM" id="SSF55620">
    <property type="entry name" value="Tetrahydrobiopterin biosynthesis enzymes-like"/>
    <property type="match status" value="1"/>
</dbReference>
<keyword evidence="1 5" id="KW-0963">Cytoplasm</keyword>
<dbReference type="EMBL" id="FO082060">
    <property type="protein sequence ID" value="CCE23305.1"/>
    <property type="molecule type" value="Genomic_DNA"/>
</dbReference>
<evidence type="ECO:0000313" key="6">
    <source>
        <dbReference type="EMBL" id="CCE23305.1"/>
    </source>
</evidence>
<dbReference type="InterPro" id="IPR029500">
    <property type="entry name" value="QueF"/>
</dbReference>
<proteinExistence type="inferred from homology"/>
<dbReference type="AlphaFoldDB" id="G4SZH7"/>
<dbReference type="RefSeq" id="WP_014148098.1">
    <property type="nucleotide sequence ID" value="NC_016112.1"/>
</dbReference>
<dbReference type="HAMAP" id="MF_00818">
    <property type="entry name" value="QueF_type1"/>
    <property type="match status" value="1"/>
</dbReference>
<dbReference type="UniPathway" id="UPA00392"/>
<dbReference type="Pfam" id="PF14489">
    <property type="entry name" value="QueF"/>
    <property type="match status" value="1"/>
</dbReference>
<dbReference type="EC" id="1.7.1.13" evidence="5"/>
<dbReference type="KEGG" id="mah:MEALZ_1618"/>
<dbReference type="GO" id="GO:0008616">
    <property type="term" value="P:tRNA queuosine(34) biosynthetic process"/>
    <property type="evidence" value="ECO:0007669"/>
    <property type="project" value="UniProtKB-UniRule"/>
</dbReference>
<dbReference type="STRING" id="1091494.MEALZ_1618"/>
<evidence type="ECO:0000256" key="4">
    <source>
        <dbReference type="ARBA" id="ARBA00023002"/>
    </source>
</evidence>
<accession>G4SZH7</accession>
<keyword evidence="2 5" id="KW-0671">Queuosine biosynthesis</keyword>
<feature type="binding site" evidence="5">
    <location>
        <begin position="56"/>
        <end position="58"/>
    </location>
    <ligand>
        <name>substrate</name>
    </ligand>
</feature>
<dbReference type="GO" id="GO:0033739">
    <property type="term" value="F:preQ1 synthase activity"/>
    <property type="evidence" value="ECO:0007669"/>
    <property type="project" value="UniProtKB-UniRule"/>
</dbReference>
<dbReference type="NCBIfam" id="TIGR03139">
    <property type="entry name" value="QueF-II"/>
    <property type="match status" value="1"/>
</dbReference>
<evidence type="ECO:0000256" key="2">
    <source>
        <dbReference type="ARBA" id="ARBA00022785"/>
    </source>
</evidence>
<keyword evidence="4 5" id="KW-0560">Oxidoreductase</keyword>
<evidence type="ECO:0000256" key="1">
    <source>
        <dbReference type="ARBA" id="ARBA00022490"/>
    </source>
</evidence>
<evidence type="ECO:0000256" key="5">
    <source>
        <dbReference type="HAMAP-Rule" id="MF_00818"/>
    </source>
</evidence>
<comment type="pathway">
    <text evidence="5">tRNA modification; tRNA-queuosine biosynthesis.</text>
</comment>
<name>G4SZH7_META2</name>